<proteinExistence type="predicted"/>
<comment type="caution">
    <text evidence="1">The sequence shown here is derived from an EMBL/GenBank/DDBJ whole genome shotgun (WGS) entry which is preliminary data.</text>
</comment>
<dbReference type="EMBL" id="JADQDP010000004">
    <property type="protein sequence ID" value="MBF9143434.1"/>
    <property type="molecule type" value="Genomic_DNA"/>
</dbReference>
<gene>
    <name evidence="1" type="ORF">I2I01_17450</name>
</gene>
<dbReference type="Gene3D" id="3.40.50.2000">
    <property type="entry name" value="Glycogen Phosphorylase B"/>
    <property type="match status" value="1"/>
</dbReference>
<evidence type="ECO:0000313" key="2">
    <source>
        <dbReference type="Proteomes" id="UP000645610"/>
    </source>
</evidence>
<evidence type="ECO:0000313" key="1">
    <source>
        <dbReference type="EMBL" id="MBF9143434.1"/>
    </source>
</evidence>
<name>A0A931BH29_9BACT</name>
<protein>
    <submittedName>
        <fullName evidence="1">Glycosyltransferase</fullName>
    </submittedName>
</protein>
<dbReference type="SUPFAM" id="SSF53756">
    <property type="entry name" value="UDP-Glycosyltransferase/glycogen phosphorylase"/>
    <property type="match status" value="1"/>
</dbReference>
<dbReference type="Proteomes" id="UP000645610">
    <property type="component" value="Unassembled WGS sequence"/>
</dbReference>
<dbReference type="AlphaFoldDB" id="A0A931BH29"/>
<reference evidence="1 2" key="1">
    <citation type="submission" date="2020-11" db="EMBL/GenBank/DDBJ databases">
        <authorList>
            <person name="Kim M.K."/>
        </authorList>
    </citation>
    <scope>NUCLEOTIDE SEQUENCE [LARGE SCALE GENOMIC DNA]</scope>
    <source>
        <strain evidence="1 2">BT439</strain>
    </source>
</reference>
<keyword evidence="2" id="KW-1185">Reference proteome</keyword>
<sequence>MPTIRGLQFRIAQALHASADRVFRPDGNEILDIGAERIGPTSKRALISYVHRSIPYYVAGDVQKFPRINEHTMYWEAAEMVRQLNEAGYVVDFYDAFNPSAAPINWDKYELVIDEQDRMAGVEKRRSDLTKIYYCTGNHWLFHNRAELNRIWSFHERHGIYVAPERQIPANFADQTADYMTYFGAPFQVQNFDSRPHKHLLDISAVYEPEFRRKNYDVARRNFIWLGSHGHLLKGLDVAVEAFMQTPELHLYICGNAEREPQFWQWLKPILDTHSNIHYQGWTDVSSTKFAELAHKCVGTVYASSTEGGAGSVAQLTHFGLVPIVTESAAVRSAEAHGTVIRSQEPLEIVPQLVRAIRELASLPDADLHARCEAVYAFGRAHHTRAAYARSFAGLLEKVVR</sequence>
<accession>A0A931BH29</accession>
<dbReference type="RefSeq" id="WP_196287788.1">
    <property type="nucleotide sequence ID" value="NZ_JADQDP010000004.1"/>
</dbReference>
<organism evidence="1 2">
    <name type="scientific">Hymenobacter properus</name>
    <dbReference type="NCBI Taxonomy" id="2791026"/>
    <lineage>
        <taxon>Bacteria</taxon>
        <taxon>Pseudomonadati</taxon>
        <taxon>Bacteroidota</taxon>
        <taxon>Cytophagia</taxon>
        <taxon>Cytophagales</taxon>
        <taxon>Hymenobacteraceae</taxon>
        <taxon>Hymenobacter</taxon>
    </lineage>
</organism>